<protein>
    <submittedName>
        <fullName evidence="1">Uncharacterized protein</fullName>
    </submittedName>
</protein>
<evidence type="ECO:0000313" key="1">
    <source>
        <dbReference type="EnsemblPlants" id="AVESA.00010b.r2.2DG0395130.2.CDS.1"/>
    </source>
</evidence>
<keyword evidence="2" id="KW-1185">Reference proteome</keyword>
<reference evidence="1" key="1">
    <citation type="submission" date="2021-05" db="EMBL/GenBank/DDBJ databases">
        <authorList>
            <person name="Scholz U."/>
            <person name="Mascher M."/>
            <person name="Fiebig A."/>
        </authorList>
    </citation>
    <scope>NUCLEOTIDE SEQUENCE [LARGE SCALE GENOMIC DNA]</scope>
</reference>
<accession>A0ACD5V7Q0</accession>
<evidence type="ECO:0000313" key="2">
    <source>
        <dbReference type="Proteomes" id="UP001732700"/>
    </source>
</evidence>
<name>A0ACD5V7Q0_AVESA</name>
<dbReference type="EnsemblPlants" id="AVESA.00010b.r2.2DG0395130.2">
    <property type="protein sequence ID" value="AVESA.00010b.r2.2DG0395130.2.CDS.1"/>
    <property type="gene ID" value="AVESA.00010b.r2.2DG0395130"/>
</dbReference>
<organism evidence="1 2">
    <name type="scientific">Avena sativa</name>
    <name type="common">Oat</name>
    <dbReference type="NCBI Taxonomy" id="4498"/>
    <lineage>
        <taxon>Eukaryota</taxon>
        <taxon>Viridiplantae</taxon>
        <taxon>Streptophyta</taxon>
        <taxon>Embryophyta</taxon>
        <taxon>Tracheophyta</taxon>
        <taxon>Spermatophyta</taxon>
        <taxon>Magnoliopsida</taxon>
        <taxon>Liliopsida</taxon>
        <taxon>Poales</taxon>
        <taxon>Poaceae</taxon>
        <taxon>BOP clade</taxon>
        <taxon>Pooideae</taxon>
        <taxon>Poodae</taxon>
        <taxon>Poeae</taxon>
        <taxon>Poeae Chloroplast Group 1 (Aveneae type)</taxon>
        <taxon>Aveninae</taxon>
        <taxon>Avena</taxon>
    </lineage>
</organism>
<dbReference type="Proteomes" id="UP001732700">
    <property type="component" value="Chromosome 2D"/>
</dbReference>
<reference evidence="1" key="2">
    <citation type="submission" date="2025-09" db="UniProtKB">
        <authorList>
            <consortium name="EnsemblPlants"/>
        </authorList>
    </citation>
    <scope>IDENTIFICATION</scope>
</reference>
<sequence length="407" mass="45075">MAPPCKQDPEESASSSLPDELIEDIFARMPAKSAQRCRCLSRAWAAALSSRSFINRHLLLANLRGSPRLFILPKHESGTDTTMHAWSPGHPLVVVRRDERLRRAVSVTSQCRGLVVLKAGGLLEICFDRVTSYNPDYYVCNPSTGQMTALPKGKVAFGMFPHNHDNLGIGYDASIQKHKVVRLYCRGALPPACEVYVLNSSAGHWRPPTGAANRAMPSGFASLCCTDQSVFAQGHLYWAVQPHRKFNHERIIISFSISEEEFEILPPPPMDMYPCRLTELDGCLCLFNNADKYKHSYDIWVLRDHRMGSWDLHCRISLDTAPLADTKLIHSSGVIPLGSVDDGSRILLRTDPHAILGQNSKAHQLVIYRPATGDVEDLLACGGLIARDTMAKRVAAPYEESLESTGS</sequence>
<proteinExistence type="predicted"/>